<feature type="transmembrane region" description="Helical" evidence="1">
    <location>
        <begin position="6"/>
        <end position="25"/>
    </location>
</feature>
<evidence type="ECO:0000256" key="1">
    <source>
        <dbReference type="SAM" id="Phobius"/>
    </source>
</evidence>
<evidence type="ECO:0000313" key="2">
    <source>
        <dbReference type="EMBL" id="SFG45206.1"/>
    </source>
</evidence>
<organism evidence="2 3">
    <name type="scientific">Halobacillus alkaliphilus</name>
    <dbReference type="NCBI Taxonomy" id="396056"/>
    <lineage>
        <taxon>Bacteria</taxon>
        <taxon>Bacillati</taxon>
        <taxon>Bacillota</taxon>
        <taxon>Bacilli</taxon>
        <taxon>Bacillales</taxon>
        <taxon>Bacillaceae</taxon>
        <taxon>Halobacillus</taxon>
    </lineage>
</organism>
<dbReference type="EMBL" id="FOOG01000044">
    <property type="protein sequence ID" value="SFG45206.1"/>
    <property type="molecule type" value="Genomic_DNA"/>
</dbReference>
<keyword evidence="3" id="KW-1185">Reference proteome</keyword>
<dbReference type="Proteomes" id="UP000198897">
    <property type="component" value="Unassembled WGS sequence"/>
</dbReference>
<dbReference type="AlphaFoldDB" id="A0A1I2S586"/>
<feature type="transmembrane region" description="Helical" evidence="1">
    <location>
        <begin position="37"/>
        <end position="56"/>
    </location>
</feature>
<protein>
    <submittedName>
        <fullName evidence="2">Uncharacterized protein</fullName>
    </submittedName>
</protein>
<evidence type="ECO:0000313" key="3">
    <source>
        <dbReference type="Proteomes" id="UP000198897"/>
    </source>
</evidence>
<name>A0A1I2S586_9BACI</name>
<gene>
    <name evidence="2" type="ORF">SAMN05216353_14419</name>
</gene>
<keyword evidence="1" id="KW-0812">Transmembrane</keyword>
<sequence length="61" mass="7353">MENHKFMYWLGAVPIVSWLLYFLGYSNKYKTEKIVEAVILIVILTVVYYISVMLYFKLLKR</sequence>
<keyword evidence="1" id="KW-1133">Transmembrane helix</keyword>
<dbReference type="RefSeq" id="WP_089753995.1">
    <property type="nucleotide sequence ID" value="NZ_FOOG01000044.1"/>
</dbReference>
<reference evidence="3" key="1">
    <citation type="submission" date="2016-10" db="EMBL/GenBank/DDBJ databases">
        <authorList>
            <person name="Varghese N."/>
            <person name="Submissions S."/>
        </authorList>
    </citation>
    <scope>NUCLEOTIDE SEQUENCE [LARGE SCALE GENOMIC DNA]</scope>
    <source>
        <strain evidence="3">FP5</strain>
    </source>
</reference>
<proteinExistence type="predicted"/>
<accession>A0A1I2S586</accession>
<dbReference type="OrthoDB" id="9919855at2"/>
<keyword evidence="1" id="KW-0472">Membrane</keyword>